<dbReference type="NCBIfam" id="TIGR00872">
    <property type="entry name" value="gnd_rel"/>
    <property type="match status" value="1"/>
</dbReference>
<dbReference type="SUPFAM" id="SSF51735">
    <property type="entry name" value="NAD(P)-binding Rossmann-fold domains"/>
    <property type="match status" value="1"/>
</dbReference>
<dbReference type="SUPFAM" id="SSF48179">
    <property type="entry name" value="6-phosphogluconate dehydrogenase C-terminal domain-like"/>
    <property type="match status" value="1"/>
</dbReference>
<dbReference type="AlphaFoldDB" id="A0AAU7CHG7"/>
<dbReference type="PROSITE" id="PS00895">
    <property type="entry name" value="3_HYDROXYISOBUT_DH"/>
    <property type="match status" value="1"/>
</dbReference>
<dbReference type="InterPro" id="IPR008927">
    <property type="entry name" value="6-PGluconate_DH-like_C_sf"/>
</dbReference>
<protein>
    <submittedName>
        <fullName evidence="6">Phosphogluconate dehydrogenase (NAD(+)-dependent, decarboxylating)</fullName>
        <ecNumber evidence="6">1.1.1.343</ecNumber>
    </submittedName>
</protein>
<organism evidence="6">
    <name type="scientific">Singulisphaera sp. Ch08</name>
    <dbReference type="NCBI Taxonomy" id="3120278"/>
    <lineage>
        <taxon>Bacteria</taxon>
        <taxon>Pseudomonadati</taxon>
        <taxon>Planctomycetota</taxon>
        <taxon>Planctomycetia</taxon>
        <taxon>Isosphaerales</taxon>
        <taxon>Isosphaeraceae</taxon>
        <taxon>Singulisphaera</taxon>
    </lineage>
</organism>
<feature type="domain" description="6-phosphogluconate dehydrogenase C-terminal" evidence="5">
    <location>
        <begin position="184"/>
        <end position="336"/>
    </location>
</feature>
<dbReference type="EMBL" id="CP155447">
    <property type="protein sequence ID" value="XBH04605.1"/>
    <property type="molecule type" value="Genomic_DNA"/>
</dbReference>
<evidence type="ECO:0000313" key="6">
    <source>
        <dbReference type="EMBL" id="XBH04605.1"/>
    </source>
</evidence>
<dbReference type="GO" id="GO:0050661">
    <property type="term" value="F:NADP binding"/>
    <property type="evidence" value="ECO:0007669"/>
    <property type="project" value="InterPro"/>
</dbReference>
<dbReference type="NCBIfam" id="NF007161">
    <property type="entry name" value="PRK09599.1"/>
    <property type="match status" value="1"/>
</dbReference>
<evidence type="ECO:0000256" key="4">
    <source>
        <dbReference type="ARBA" id="ARBA00023064"/>
    </source>
</evidence>
<reference evidence="6" key="1">
    <citation type="submission" date="2024-05" db="EMBL/GenBank/DDBJ databases">
        <title>Planctomycetes of the genus Singulisphaera possess chitinolytic capabilities.</title>
        <authorList>
            <person name="Ivanova A."/>
        </authorList>
    </citation>
    <scope>NUCLEOTIDE SEQUENCE</scope>
    <source>
        <strain evidence="6">Ch08T</strain>
    </source>
</reference>
<comment type="similarity">
    <text evidence="2">Belongs to the 6-phosphogluconate dehydrogenase family.</text>
</comment>
<dbReference type="GO" id="GO:0006098">
    <property type="term" value="P:pentose-phosphate shunt"/>
    <property type="evidence" value="ECO:0007669"/>
    <property type="project" value="InterPro"/>
</dbReference>
<name>A0AAU7CHG7_9BACT</name>
<sequence length="338" mass="36256">MQLGMIGLGRMGSNMVRRLLAGGHQCVAFDVFPNAVAAVVKEGAVGTASLAEFVQTLAKPRAVWLMVPAAVVDQTLQELVPLLEAGDLVIDGGNSYYVDDIRRAGELRAKGVHYVDVGTSGGVWGLERGYCMMIGGEAPVVSHLDPIFQTLAPPTDSAPRTTGREALGGTAEHGYLHCGPSGAGHFVKMVHNGIEYGIMAAYAEGMAILNHANIGKQTHEIDAETTPLRHPEHYQYDINVRDVAELWRRGSVISSWLLDLTASALLRDPALANFSGRVSDSGEGRWTVKAAIDEAVPAPVLTTALFERFYSRGESDFADKLLSAMRYEFGGHVEKPAG</sequence>
<comment type="pathway">
    <text evidence="1">Carbohydrate degradation; pentose phosphate pathway.</text>
</comment>
<proteinExistence type="inferred from homology"/>
<keyword evidence="4" id="KW-0311">Gluconate utilization</keyword>
<dbReference type="Gene3D" id="3.40.50.720">
    <property type="entry name" value="NAD(P)-binding Rossmann-like Domain"/>
    <property type="match status" value="1"/>
</dbReference>
<gene>
    <name evidence="6" type="primary">gnd</name>
    <name evidence="6" type="ORF">V5E97_00925</name>
</gene>
<dbReference type="Gene3D" id="1.10.1040.10">
    <property type="entry name" value="N-(1-d-carboxylethyl)-l-norvaline Dehydrogenase, domain 2"/>
    <property type="match status" value="1"/>
</dbReference>
<dbReference type="GO" id="GO:0004616">
    <property type="term" value="F:phosphogluconate dehydrogenase (decarboxylating) activity"/>
    <property type="evidence" value="ECO:0007669"/>
    <property type="project" value="InterPro"/>
</dbReference>
<dbReference type="InterPro" id="IPR013328">
    <property type="entry name" value="6PGD_dom2"/>
</dbReference>
<accession>A0AAU7CHG7</accession>
<dbReference type="SMART" id="SM01350">
    <property type="entry name" value="6PGD"/>
    <property type="match status" value="1"/>
</dbReference>
<dbReference type="InterPro" id="IPR006183">
    <property type="entry name" value="Pgluconate_DH"/>
</dbReference>
<dbReference type="InterPro" id="IPR006114">
    <property type="entry name" value="6PGDH_C"/>
</dbReference>
<dbReference type="Pfam" id="PF00393">
    <property type="entry name" value="6PGD"/>
    <property type="match status" value="2"/>
</dbReference>
<dbReference type="GO" id="GO:0019521">
    <property type="term" value="P:D-gluconate metabolic process"/>
    <property type="evidence" value="ECO:0007669"/>
    <property type="project" value="UniProtKB-KW"/>
</dbReference>
<keyword evidence="3 6" id="KW-0560">Oxidoreductase</keyword>
<evidence type="ECO:0000256" key="3">
    <source>
        <dbReference type="ARBA" id="ARBA00023002"/>
    </source>
</evidence>
<dbReference type="EC" id="1.1.1.343" evidence="6"/>
<dbReference type="PANTHER" id="PTHR11811">
    <property type="entry name" value="6-PHOSPHOGLUCONATE DEHYDROGENASE"/>
    <property type="match status" value="1"/>
</dbReference>
<dbReference type="InterPro" id="IPR004849">
    <property type="entry name" value="6DGDH_YqeC"/>
</dbReference>
<evidence type="ECO:0000259" key="5">
    <source>
        <dbReference type="SMART" id="SM01350"/>
    </source>
</evidence>
<dbReference type="GO" id="GO:0016054">
    <property type="term" value="P:organic acid catabolic process"/>
    <property type="evidence" value="ECO:0007669"/>
    <property type="project" value="UniProtKB-ARBA"/>
</dbReference>
<dbReference type="InterPro" id="IPR036291">
    <property type="entry name" value="NAD(P)-bd_dom_sf"/>
</dbReference>
<dbReference type="Pfam" id="PF03446">
    <property type="entry name" value="NAD_binding_2"/>
    <property type="match status" value="1"/>
</dbReference>
<evidence type="ECO:0000256" key="1">
    <source>
        <dbReference type="ARBA" id="ARBA00004959"/>
    </source>
</evidence>
<dbReference type="RefSeq" id="WP_406697397.1">
    <property type="nucleotide sequence ID" value="NZ_CP155447.1"/>
</dbReference>
<dbReference type="PRINTS" id="PR00076">
    <property type="entry name" value="6PGDHDRGNASE"/>
</dbReference>
<evidence type="ECO:0000256" key="2">
    <source>
        <dbReference type="ARBA" id="ARBA00008419"/>
    </source>
</evidence>
<dbReference type="InterPro" id="IPR006115">
    <property type="entry name" value="6PGDH_NADP-bd"/>
</dbReference>
<dbReference type="InterPro" id="IPR002204">
    <property type="entry name" value="3-OH-isobutyrate_DH-rel_CS"/>
</dbReference>